<organism evidence="2 3">
    <name type="scientific">Kurthia populi</name>
    <dbReference type="NCBI Taxonomy" id="1562132"/>
    <lineage>
        <taxon>Bacteria</taxon>
        <taxon>Bacillati</taxon>
        <taxon>Bacillota</taxon>
        <taxon>Bacilli</taxon>
        <taxon>Bacillales</taxon>
        <taxon>Caryophanaceae</taxon>
        <taxon>Kurthia</taxon>
    </lineage>
</organism>
<evidence type="ECO:0008006" key="4">
    <source>
        <dbReference type="Google" id="ProtNLM"/>
    </source>
</evidence>
<name>A0ABW5Y552_9BACL</name>
<gene>
    <name evidence="2" type="ORF">ACFSY7_18125</name>
</gene>
<evidence type="ECO:0000313" key="2">
    <source>
        <dbReference type="EMBL" id="MFD2870415.1"/>
    </source>
</evidence>
<feature type="chain" id="PRO_5047423687" description="Bacterial Ig domain-containing protein" evidence="1">
    <location>
        <begin position="27"/>
        <end position="481"/>
    </location>
</feature>
<keyword evidence="1" id="KW-0732">Signal</keyword>
<dbReference type="RefSeq" id="WP_380149056.1">
    <property type="nucleotide sequence ID" value="NZ_JBHUOR010000139.1"/>
</dbReference>
<evidence type="ECO:0000313" key="3">
    <source>
        <dbReference type="Proteomes" id="UP001597568"/>
    </source>
</evidence>
<accession>A0ABW5Y552</accession>
<reference evidence="3" key="1">
    <citation type="journal article" date="2019" name="Int. J. Syst. Evol. Microbiol.">
        <title>The Global Catalogue of Microorganisms (GCM) 10K type strain sequencing project: providing services to taxonomists for standard genome sequencing and annotation.</title>
        <authorList>
            <consortium name="The Broad Institute Genomics Platform"/>
            <consortium name="The Broad Institute Genome Sequencing Center for Infectious Disease"/>
            <person name="Wu L."/>
            <person name="Ma J."/>
        </authorList>
    </citation>
    <scope>NUCLEOTIDE SEQUENCE [LARGE SCALE GENOMIC DNA]</scope>
    <source>
        <strain evidence="3">KCTC 33522</strain>
    </source>
</reference>
<proteinExistence type="predicted"/>
<comment type="caution">
    <text evidence="2">The sequence shown here is derived from an EMBL/GenBank/DDBJ whole genome shotgun (WGS) entry which is preliminary data.</text>
</comment>
<sequence length="481" mass="50200">MYKKLFTAPIALTIALSAIAPTMAHAEESVTTTEATQATAVTPTILYKGVPTASYNAMFANTEVVKDGDVYKVTMDVSSLFTLFQVNGKDVVLEKGATDKDLQKVTFTIASLEEDPTIKIAYTAGPMGVMSHEFTFDFTPTATEYKIFFDKESAISYTAADAVKTKEDLTAAAAQLKNIDSIIASATASLSAADAAAFVAPEGYAAQQEAIAAYKAPFTTKAADAFSKLTFTAADSITIKAQLTEATAQLQAAQAAITNAVAAGLTERTDLAGVAGYANVAAQKAVVEAGVKAPVEVTPVEKAKTVRTLTGKVSNVKGAADIVKVYGLQKGDTVRLYNAKGKVLKTATATGAYLRVADVSLGKAAGKVYVTAQAKDEKESAKKAVAFKAEPVAKAVAKTQISVQNNKGKADVVTVKGTAKGQKIRVYNAAGKSLKTVTATGKTTKISIKQLGKATGKISVARIQDGKHISAKTTVKFSKEK</sequence>
<feature type="signal peptide" evidence="1">
    <location>
        <begin position="1"/>
        <end position="26"/>
    </location>
</feature>
<keyword evidence="3" id="KW-1185">Reference proteome</keyword>
<dbReference type="Proteomes" id="UP001597568">
    <property type="component" value="Unassembled WGS sequence"/>
</dbReference>
<dbReference type="EMBL" id="JBHUOR010000139">
    <property type="protein sequence ID" value="MFD2870415.1"/>
    <property type="molecule type" value="Genomic_DNA"/>
</dbReference>
<protein>
    <recommendedName>
        <fullName evidence="4">Bacterial Ig domain-containing protein</fullName>
    </recommendedName>
</protein>
<evidence type="ECO:0000256" key="1">
    <source>
        <dbReference type="SAM" id="SignalP"/>
    </source>
</evidence>